<dbReference type="Proteomes" id="UP000667802">
    <property type="component" value="Unassembled WGS sequence"/>
</dbReference>
<dbReference type="EMBL" id="JAALHA020000002">
    <property type="protein sequence ID" value="MDR9894169.1"/>
    <property type="molecule type" value="Genomic_DNA"/>
</dbReference>
<reference evidence="2" key="1">
    <citation type="journal article" date="2021" name="Science">
        <title>Hunting the eagle killer: A cyanobacterial neurotoxin causes vacuolar myelinopathy.</title>
        <authorList>
            <person name="Breinlinger S."/>
            <person name="Phillips T.J."/>
            <person name="Haram B.N."/>
            <person name="Mares J."/>
            <person name="Martinez Yerena J.A."/>
            <person name="Hrouzek P."/>
            <person name="Sobotka R."/>
            <person name="Henderson W.M."/>
            <person name="Schmieder P."/>
            <person name="Williams S.M."/>
            <person name="Lauderdale J.D."/>
            <person name="Wilde H.D."/>
            <person name="Gerrin W."/>
            <person name="Kust A."/>
            <person name="Washington J.W."/>
            <person name="Wagner C."/>
            <person name="Geier B."/>
            <person name="Liebeke M."/>
            <person name="Enke H."/>
            <person name="Niedermeyer T.H.J."/>
            <person name="Wilde S.B."/>
        </authorList>
    </citation>
    <scope>NUCLEOTIDE SEQUENCE [LARGE SCALE GENOMIC DNA]</scope>
    <source>
        <strain evidence="2">Thurmond2011</strain>
    </source>
</reference>
<name>A0AAP5M9A5_9CYAN</name>
<gene>
    <name evidence="1" type="ORF">G7B40_006230</name>
</gene>
<keyword evidence="2" id="KW-1185">Reference proteome</keyword>
<evidence type="ECO:0000313" key="2">
    <source>
        <dbReference type="Proteomes" id="UP000667802"/>
    </source>
</evidence>
<comment type="caution">
    <text evidence="1">The sequence shown here is derived from an EMBL/GenBank/DDBJ whole genome shotgun (WGS) entry which is preliminary data.</text>
</comment>
<accession>A0AAP5M9A5</accession>
<sequence length="81" mass="9253">MKGYKIIGDRGLFDDIRGTEDTDTSNPKQPRVWRLLLERGGWIYLFRELSANAKADERPLVLAVQESDKGHVLIRSPQVSK</sequence>
<dbReference type="AlphaFoldDB" id="A0AAP5M9A5"/>
<proteinExistence type="predicted"/>
<protein>
    <submittedName>
        <fullName evidence="1">Uncharacterized protein</fullName>
    </submittedName>
</protein>
<organism evidence="1 2">
    <name type="scientific">Aetokthonos hydrillicola Thurmond2011</name>
    <dbReference type="NCBI Taxonomy" id="2712845"/>
    <lineage>
        <taxon>Bacteria</taxon>
        <taxon>Bacillati</taxon>
        <taxon>Cyanobacteriota</taxon>
        <taxon>Cyanophyceae</taxon>
        <taxon>Nostocales</taxon>
        <taxon>Hapalosiphonaceae</taxon>
        <taxon>Aetokthonos</taxon>
    </lineage>
</organism>
<dbReference type="RefSeq" id="WP_243902400.1">
    <property type="nucleotide sequence ID" value="NZ_CAWQFN010000032.1"/>
</dbReference>
<evidence type="ECO:0000313" key="1">
    <source>
        <dbReference type="EMBL" id="MDR9894169.1"/>
    </source>
</evidence>